<gene>
    <name evidence="1" type="ORF">VIBNI_B1202</name>
</gene>
<sequence>MAQTKKAHHLRDTPQTSFSIVSLRISYQSGTNNLRGFPNVFMFPTKFYVGLKFSFMELVTRALHLKY</sequence>
<evidence type="ECO:0000313" key="2">
    <source>
        <dbReference type="Proteomes" id="UP000016895"/>
    </source>
</evidence>
<name>U4KIN0_9VIBR</name>
<proteinExistence type="predicted"/>
<reference evidence="1 2" key="1">
    <citation type="journal article" date="2013" name="ISME J.">
        <title>Comparative genomics of pathogenic lineages of Vibrio nigripulchritudo identifies virulence-associated traits.</title>
        <authorList>
            <person name="Goudenege D."/>
            <person name="Labreuche Y."/>
            <person name="Krin E."/>
            <person name="Ansquer D."/>
            <person name="Mangenot S."/>
            <person name="Calteau A."/>
            <person name="Medigue C."/>
            <person name="Mazel D."/>
            <person name="Polz M.F."/>
            <person name="Le Roux F."/>
        </authorList>
    </citation>
    <scope>NUCLEOTIDE SEQUENCE [LARGE SCALE GENOMIC DNA]</scope>
    <source>
        <strain evidence="2">SnF1</strain>
    </source>
</reference>
<keyword evidence="2" id="KW-1185">Reference proteome</keyword>
<dbReference type="EMBL" id="FO203527">
    <property type="protein sequence ID" value="CCO60965.1"/>
    <property type="molecule type" value="Genomic_DNA"/>
</dbReference>
<dbReference type="Proteomes" id="UP000016895">
    <property type="component" value="Chromosome 2"/>
</dbReference>
<protein>
    <submittedName>
        <fullName evidence="1">Uncharacterized protein</fullName>
    </submittedName>
</protein>
<evidence type="ECO:0000313" key="1">
    <source>
        <dbReference type="EMBL" id="CCO60965.1"/>
    </source>
</evidence>
<accession>U4KIN0</accession>
<dbReference type="AlphaFoldDB" id="U4KIN0"/>
<organism evidence="1 2">
    <name type="scientific">Vibrio nigripulchritudo</name>
    <dbReference type="NCBI Taxonomy" id="28173"/>
    <lineage>
        <taxon>Bacteria</taxon>
        <taxon>Pseudomonadati</taxon>
        <taxon>Pseudomonadota</taxon>
        <taxon>Gammaproteobacteria</taxon>
        <taxon>Vibrionales</taxon>
        <taxon>Vibrionaceae</taxon>
        <taxon>Vibrio</taxon>
    </lineage>
</organism>
<dbReference type="KEGG" id="vni:VIBNI_B1202"/>
<dbReference type="STRING" id="28173.VIBNI_B1202"/>